<dbReference type="Proteomes" id="UP000316217">
    <property type="component" value="Unassembled WGS sequence"/>
</dbReference>
<comment type="caution">
    <text evidence="1">The sequence shown here is derived from an EMBL/GenBank/DDBJ whole genome shotgun (WGS) entry which is preliminary data.</text>
</comment>
<proteinExistence type="predicted"/>
<dbReference type="EMBL" id="RXII01000084">
    <property type="protein sequence ID" value="RZN60757.1"/>
    <property type="molecule type" value="Genomic_DNA"/>
</dbReference>
<dbReference type="RefSeq" id="WP_125671756.1">
    <property type="nucleotide sequence ID" value="NZ_RCOS01000110.1"/>
</dbReference>
<organism evidence="1 2">
    <name type="scientific">Candidatus Methanodesulfokora washburnensis</name>
    <dbReference type="NCBI Taxonomy" id="2478471"/>
    <lineage>
        <taxon>Archaea</taxon>
        <taxon>Thermoproteota</taxon>
        <taxon>Candidatus Korarchaeia</taxon>
        <taxon>Candidatus Korarchaeia incertae sedis</taxon>
        <taxon>Candidatus Methanodesulfokora</taxon>
    </lineage>
</organism>
<name>A0A520KJF2_9CREN</name>
<sequence length="105" mass="12302">MPKQKTRTQTKEVDFGTLNKMVDVIRKEGEIDVEKLAFMFGTTAYQIAKAWKAMGDDFKDIRVTPDGTFYVAKEWRKISKEEAEYQQMLSEELKKEKEETTEEIP</sequence>
<reference evidence="1 2" key="1">
    <citation type="journal article" date="2019" name="Nat. Microbiol.">
        <title>Wide diversity of methane and short-chain alkane metabolisms in uncultured archaea.</title>
        <authorList>
            <person name="Borrel G."/>
            <person name="Adam P.S."/>
            <person name="McKay L.J."/>
            <person name="Chen L.X."/>
            <person name="Sierra-Garcia I.N."/>
            <person name="Sieber C.M."/>
            <person name="Letourneur Q."/>
            <person name="Ghozlane A."/>
            <person name="Andersen G.L."/>
            <person name="Li W.J."/>
            <person name="Hallam S.J."/>
            <person name="Muyzer G."/>
            <person name="de Oliveira V.M."/>
            <person name="Inskeep W.P."/>
            <person name="Banfield J.F."/>
            <person name="Gribaldo S."/>
        </authorList>
    </citation>
    <scope>NUCLEOTIDE SEQUENCE [LARGE SCALE GENOMIC DNA]</scope>
    <source>
        <strain evidence="1">NM4</strain>
    </source>
</reference>
<evidence type="ECO:0000313" key="1">
    <source>
        <dbReference type="EMBL" id="RZN60757.1"/>
    </source>
</evidence>
<evidence type="ECO:0000313" key="2">
    <source>
        <dbReference type="Proteomes" id="UP000316217"/>
    </source>
</evidence>
<dbReference type="AlphaFoldDB" id="A0A520KJF2"/>
<accession>A0A520KJF2</accession>
<protein>
    <submittedName>
        <fullName evidence="1">Uncharacterized protein</fullName>
    </submittedName>
</protein>
<gene>
    <name evidence="1" type="ORF">EF810_05540</name>
</gene>